<dbReference type="SUPFAM" id="SSF50249">
    <property type="entry name" value="Nucleic acid-binding proteins"/>
    <property type="match status" value="1"/>
</dbReference>
<feature type="domain" description="RecG wedge" evidence="2">
    <location>
        <begin position="11"/>
        <end position="118"/>
    </location>
</feature>
<evidence type="ECO:0000256" key="1">
    <source>
        <dbReference type="SAM" id="MobiDB-lite"/>
    </source>
</evidence>
<organism evidence="3">
    <name type="scientific">Barrientosiimonas endolithica</name>
    <dbReference type="NCBI Taxonomy" id="1535208"/>
    <lineage>
        <taxon>Bacteria</taxon>
        <taxon>Bacillati</taxon>
        <taxon>Actinomycetota</taxon>
        <taxon>Actinomycetes</taxon>
        <taxon>Micrococcales</taxon>
        <taxon>Dermacoccaceae</taxon>
        <taxon>Barrientosiimonas</taxon>
    </lineage>
</organism>
<dbReference type="EMBL" id="AP027735">
    <property type="protein sequence ID" value="BDZ58703.1"/>
    <property type="molecule type" value="Genomic_DNA"/>
</dbReference>
<evidence type="ECO:0000313" key="3">
    <source>
        <dbReference type="EMBL" id="BDZ58703.1"/>
    </source>
</evidence>
<feature type="region of interest" description="Disordered" evidence="1">
    <location>
        <begin position="120"/>
        <end position="195"/>
    </location>
</feature>
<dbReference type="InterPro" id="IPR012340">
    <property type="entry name" value="NA-bd_OB-fold"/>
</dbReference>
<dbReference type="Pfam" id="PF17191">
    <property type="entry name" value="RecG_wedge"/>
    <property type="match status" value="1"/>
</dbReference>
<accession>A0ABN6YT86</accession>
<gene>
    <name evidence="3" type="ORF">GCM10025872_23600</name>
</gene>
<reference evidence="3" key="1">
    <citation type="journal article" date="2014" name="Int. J. Syst. Evol. Microbiol.">
        <title>Complete genome of a new Firmicutes species belonging to the dominant human colonic microbiota ('Ruminococcus bicirculans') reveals two chromosomes and a selective capacity to utilize plant glucans.</title>
        <authorList>
            <consortium name="NISC Comparative Sequencing Program"/>
            <person name="Wegmann U."/>
            <person name="Louis P."/>
            <person name="Goesmann A."/>
            <person name="Henrissat B."/>
            <person name="Duncan S.H."/>
            <person name="Flint H.J."/>
        </authorList>
    </citation>
    <scope>NUCLEOTIDE SEQUENCE</scope>
    <source>
        <strain evidence="3">NBRC 110608</strain>
    </source>
</reference>
<name>A0ABN6YT86_9MICO</name>
<sequence>MADPITRETRLSKVVGAPAKKLATERDIVTVGDLLDFHPRRYIDVETSGRITDFALDDHVAIVATVVSGTTSRNRASRGSRFEATLVDAEDNEFNLVFFRPYGHEQALQPGRRVLARGKLGSSGGARSWPTRPTPCSTPMPRAVTSTSTPVAWCRSTRPPRASPTWASPRRSSWCSSSSRSAPTPCPTTCASGAG</sequence>
<proteinExistence type="predicted"/>
<dbReference type="InterPro" id="IPR033454">
    <property type="entry name" value="RecG_wedge"/>
</dbReference>
<evidence type="ECO:0000259" key="2">
    <source>
        <dbReference type="Pfam" id="PF17191"/>
    </source>
</evidence>
<reference evidence="3" key="2">
    <citation type="submission" date="2023-02" db="EMBL/GenBank/DDBJ databases">
        <authorList>
            <person name="Sun Q."/>
            <person name="Mori K."/>
        </authorList>
    </citation>
    <scope>NUCLEOTIDE SEQUENCE</scope>
    <source>
        <strain evidence="3">NBRC 110608</strain>
    </source>
</reference>
<dbReference type="Gene3D" id="2.40.50.140">
    <property type="entry name" value="Nucleic acid-binding proteins"/>
    <property type="match status" value="1"/>
</dbReference>
<protein>
    <recommendedName>
        <fullName evidence="2">RecG wedge domain-containing protein</fullName>
    </recommendedName>
</protein>
<feature type="compositionally biased region" description="Low complexity" evidence="1">
    <location>
        <begin position="166"/>
        <end position="195"/>
    </location>
</feature>
<dbReference type="RefSeq" id="WP_289231028.1">
    <property type="nucleotide sequence ID" value="NZ_AP027735.1"/>
</dbReference>